<feature type="domain" description="Glycosyl transferase family 1" evidence="3">
    <location>
        <begin position="201"/>
        <end position="329"/>
    </location>
</feature>
<dbReference type="PANTHER" id="PTHR12526">
    <property type="entry name" value="GLYCOSYLTRANSFERASE"/>
    <property type="match status" value="1"/>
</dbReference>
<keyword evidence="2 4" id="KW-0808">Transferase</keyword>
<reference evidence="4" key="1">
    <citation type="journal article" date="2020" name="mSystems">
        <title>Genome- and Community-Level Interaction Insights into Carbon Utilization and Element Cycling Functions of Hydrothermarchaeota in Hydrothermal Sediment.</title>
        <authorList>
            <person name="Zhou Z."/>
            <person name="Liu Y."/>
            <person name="Xu W."/>
            <person name="Pan J."/>
            <person name="Luo Z.H."/>
            <person name="Li M."/>
        </authorList>
    </citation>
    <scope>NUCLEOTIDE SEQUENCE [LARGE SCALE GENOMIC DNA]</scope>
    <source>
        <strain evidence="4">SpSt-61</strain>
    </source>
</reference>
<protein>
    <submittedName>
        <fullName evidence="4">Glycosyltransferase family 1 protein</fullName>
    </submittedName>
</protein>
<keyword evidence="1" id="KW-0328">Glycosyltransferase</keyword>
<comment type="caution">
    <text evidence="4">The sequence shown here is derived from an EMBL/GenBank/DDBJ whole genome shotgun (WGS) entry which is preliminary data.</text>
</comment>
<evidence type="ECO:0000256" key="1">
    <source>
        <dbReference type="ARBA" id="ARBA00022676"/>
    </source>
</evidence>
<proteinExistence type="predicted"/>
<dbReference type="GO" id="GO:0016757">
    <property type="term" value="F:glycosyltransferase activity"/>
    <property type="evidence" value="ECO:0007669"/>
    <property type="project" value="UniProtKB-KW"/>
</dbReference>
<evidence type="ECO:0000259" key="3">
    <source>
        <dbReference type="Pfam" id="PF00534"/>
    </source>
</evidence>
<dbReference type="InterPro" id="IPR001296">
    <property type="entry name" value="Glyco_trans_1"/>
</dbReference>
<gene>
    <name evidence="4" type="ORF">ENT78_06495</name>
</gene>
<evidence type="ECO:0000313" key="4">
    <source>
        <dbReference type="EMBL" id="HGU53151.1"/>
    </source>
</evidence>
<dbReference type="AlphaFoldDB" id="A0A7V4KDF9"/>
<dbReference type="PANTHER" id="PTHR12526:SF629">
    <property type="entry name" value="TEICHURONIC ACID BIOSYNTHESIS GLYCOSYLTRANSFERASE TUAH-RELATED"/>
    <property type="match status" value="1"/>
</dbReference>
<name>A0A7V4KDF9_FERPE</name>
<accession>A0A7V4KDF9</accession>
<evidence type="ECO:0000256" key="2">
    <source>
        <dbReference type="ARBA" id="ARBA00022679"/>
    </source>
</evidence>
<dbReference type="SUPFAM" id="SSF53756">
    <property type="entry name" value="UDP-Glycosyltransferase/glycogen phosphorylase"/>
    <property type="match status" value="1"/>
</dbReference>
<dbReference type="Pfam" id="PF00534">
    <property type="entry name" value="Glycos_transf_1"/>
    <property type="match status" value="1"/>
</dbReference>
<dbReference type="Gene3D" id="3.40.50.2000">
    <property type="entry name" value="Glycogen Phosphorylase B"/>
    <property type="match status" value="2"/>
</dbReference>
<sequence>MFLYISSYEDLELSPGVEKKIRGQVKAIQVVFGQYALIYTRGKDIYFEGKLKEGTEYQKIAIGRVKNVVSKITYYKKVLDFLMENMTINPNTYHRVAYIRFSLADSYLLRIIDFLKSNHWKVVLEIPTYSFISEWKQAGIKGLYKRLTFRLMGMTLLKKVDSIVSIGSKPVIPFFAELCSEKTIVISNGIDVDSIPFSVERNDKNKGVLNLVGVANVAPWHGYDRVIKGLELFYKCNPSPSLKVVFHVVGEGPSSSKLRELVKIKGLENIVSFHGIRVGQELEYIFSNADIAVGSLALHRTGGGNPLKNREYCARGIPFIYAGDDPGFPKEFPFALRISSDDSPVSIEEVLEFYKYLVLRFPDYKLQMRRYAEEHFSWDKIMKKVMDSVIRGDG</sequence>
<dbReference type="EMBL" id="DSZZ01000299">
    <property type="protein sequence ID" value="HGU53151.1"/>
    <property type="molecule type" value="Genomic_DNA"/>
</dbReference>
<organism evidence="4">
    <name type="scientific">Fervidobacterium pennivorans</name>
    <dbReference type="NCBI Taxonomy" id="93466"/>
    <lineage>
        <taxon>Bacteria</taxon>
        <taxon>Thermotogati</taxon>
        <taxon>Thermotogota</taxon>
        <taxon>Thermotogae</taxon>
        <taxon>Thermotogales</taxon>
        <taxon>Fervidobacteriaceae</taxon>
        <taxon>Fervidobacterium</taxon>
    </lineage>
</organism>